<dbReference type="GO" id="GO:0009423">
    <property type="term" value="P:chorismate biosynthetic process"/>
    <property type="evidence" value="ECO:0007669"/>
    <property type="project" value="UniProtKB-UniRule"/>
</dbReference>
<dbReference type="HAMAP" id="MF_00222">
    <property type="entry name" value="Shikimate_DH_AroE"/>
    <property type="match status" value="1"/>
</dbReference>
<evidence type="ECO:0000313" key="12">
    <source>
        <dbReference type="Proteomes" id="UP000190105"/>
    </source>
</evidence>
<comment type="caution">
    <text evidence="8">Lacks conserved residue(s) required for the propagation of feature annotation.</text>
</comment>
<feature type="domain" description="Quinate/shikimate 5-dehydrogenase/glutamyl-tRNA reductase" evidence="9">
    <location>
        <begin position="115"/>
        <end position="187"/>
    </location>
</feature>
<evidence type="ECO:0000259" key="9">
    <source>
        <dbReference type="Pfam" id="PF01488"/>
    </source>
</evidence>
<gene>
    <name evidence="8" type="primary">aroE</name>
    <name evidence="11" type="ORF">SAMN05443428_104116</name>
</gene>
<feature type="binding site" evidence="8">
    <location>
        <begin position="16"/>
        <end position="18"/>
    </location>
    <ligand>
        <name>shikimate</name>
        <dbReference type="ChEBI" id="CHEBI:36208"/>
    </ligand>
</feature>
<feature type="binding site" evidence="8">
    <location>
        <position position="63"/>
    </location>
    <ligand>
        <name>shikimate</name>
        <dbReference type="ChEBI" id="CHEBI:36208"/>
    </ligand>
</feature>
<feature type="binding site" evidence="8">
    <location>
        <position position="103"/>
    </location>
    <ligand>
        <name>shikimate</name>
        <dbReference type="ChEBI" id="CHEBI:36208"/>
    </ligand>
</feature>
<dbReference type="GO" id="GO:0005829">
    <property type="term" value="C:cytosol"/>
    <property type="evidence" value="ECO:0007669"/>
    <property type="project" value="TreeGrafter"/>
</dbReference>
<keyword evidence="6 8" id="KW-0057">Aromatic amino acid biosynthesis</keyword>
<dbReference type="SUPFAM" id="SSF51735">
    <property type="entry name" value="NAD(P)-binding Rossmann-fold domains"/>
    <property type="match status" value="1"/>
</dbReference>
<dbReference type="CDD" id="cd01065">
    <property type="entry name" value="NAD_bind_Shikimate_DH"/>
    <property type="match status" value="1"/>
</dbReference>
<evidence type="ECO:0000256" key="3">
    <source>
        <dbReference type="ARBA" id="ARBA00022605"/>
    </source>
</evidence>
<evidence type="ECO:0000256" key="1">
    <source>
        <dbReference type="ARBA" id="ARBA00004871"/>
    </source>
</evidence>
<comment type="function">
    <text evidence="8">Involved in the biosynthesis of the chorismate, which leads to the biosynthesis of aromatic amino acids. Catalyzes the reversible NADPH linked reduction of 3-dehydroshikimate (DHSA) to yield shikimate (SA).</text>
</comment>
<evidence type="ECO:0000256" key="7">
    <source>
        <dbReference type="ARBA" id="ARBA00049442"/>
    </source>
</evidence>
<organism evidence="11 12">
    <name type="scientific">Caloramator quimbayensis</name>
    <dbReference type="NCBI Taxonomy" id="1147123"/>
    <lineage>
        <taxon>Bacteria</taxon>
        <taxon>Bacillati</taxon>
        <taxon>Bacillota</taxon>
        <taxon>Clostridia</taxon>
        <taxon>Eubacteriales</taxon>
        <taxon>Clostridiaceae</taxon>
        <taxon>Caloramator</taxon>
    </lineage>
</organism>
<keyword evidence="12" id="KW-1185">Reference proteome</keyword>
<proteinExistence type="inferred from homology"/>
<dbReference type="PANTHER" id="PTHR21089">
    <property type="entry name" value="SHIKIMATE DEHYDROGENASE"/>
    <property type="match status" value="1"/>
</dbReference>
<evidence type="ECO:0000256" key="2">
    <source>
        <dbReference type="ARBA" id="ARBA00012962"/>
    </source>
</evidence>
<dbReference type="RefSeq" id="WP_078695745.1">
    <property type="nucleotide sequence ID" value="NZ_FUYH01000004.1"/>
</dbReference>
<feature type="binding site" evidence="8">
    <location>
        <position position="244"/>
    </location>
    <ligand>
        <name>shikimate</name>
        <dbReference type="ChEBI" id="CHEBI:36208"/>
    </ligand>
</feature>
<name>A0A1T4WYY1_9CLOT</name>
<feature type="domain" description="Shikimate dehydrogenase substrate binding N-terminal" evidence="10">
    <location>
        <begin position="8"/>
        <end position="90"/>
    </location>
</feature>
<dbReference type="GO" id="GO:0004764">
    <property type="term" value="F:shikimate 3-dehydrogenase (NADP+) activity"/>
    <property type="evidence" value="ECO:0007669"/>
    <property type="project" value="UniProtKB-UniRule"/>
</dbReference>
<dbReference type="OrthoDB" id="9792692at2"/>
<sequence length="275" mass="31299">MKDNLYGLLGYKLTHSISPVIHEEILKRLNIDGRYELFEIEEYKLEDSIKRFKTSSIRGLNVTVPYKITALKYIDELSEEVKNIGSINTILFENGKTKGFNTDYYGFSLMLDKYDLNIKGKKALILGTGGAARAVVFSLLNKGIDKIYIASRNAYKAKTGKWPPIAEILSYDYLKGLKNMDYIINCTPVGMFPNIDSSPADREIIKNFSAAIDLIYNPYKTLFLKDAEELGLKAFNGLYMLVAQAVISQEIWNNIAIDKNQIDIIFELIKEKIYL</sequence>
<dbReference type="InterPro" id="IPR013708">
    <property type="entry name" value="Shikimate_DH-bd_N"/>
</dbReference>
<evidence type="ECO:0000259" key="10">
    <source>
        <dbReference type="Pfam" id="PF08501"/>
    </source>
</evidence>
<comment type="pathway">
    <text evidence="1 8">Metabolic intermediate biosynthesis; chorismate biosynthesis; chorismate from D-erythrose 4-phosphate and phosphoenolpyruvate: step 4/7.</text>
</comment>
<dbReference type="PANTHER" id="PTHR21089:SF1">
    <property type="entry name" value="BIFUNCTIONAL 3-DEHYDROQUINATE DEHYDRATASE_SHIKIMATE DEHYDROGENASE, CHLOROPLASTIC"/>
    <property type="match status" value="1"/>
</dbReference>
<dbReference type="Pfam" id="PF01488">
    <property type="entry name" value="Shikimate_DH"/>
    <property type="match status" value="1"/>
</dbReference>
<comment type="similarity">
    <text evidence="8">Belongs to the shikimate dehydrogenase family.</text>
</comment>
<feature type="binding site" evidence="8">
    <location>
        <position position="214"/>
    </location>
    <ligand>
        <name>NADP(+)</name>
        <dbReference type="ChEBI" id="CHEBI:58349"/>
    </ligand>
</feature>
<dbReference type="GO" id="GO:0019632">
    <property type="term" value="P:shikimate metabolic process"/>
    <property type="evidence" value="ECO:0007669"/>
    <property type="project" value="InterPro"/>
</dbReference>
<comment type="catalytic activity">
    <reaction evidence="7 8">
        <text>shikimate + NADP(+) = 3-dehydroshikimate + NADPH + H(+)</text>
        <dbReference type="Rhea" id="RHEA:17737"/>
        <dbReference type="ChEBI" id="CHEBI:15378"/>
        <dbReference type="ChEBI" id="CHEBI:16630"/>
        <dbReference type="ChEBI" id="CHEBI:36208"/>
        <dbReference type="ChEBI" id="CHEBI:57783"/>
        <dbReference type="ChEBI" id="CHEBI:58349"/>
        <dbReference type="EC" id="1.1.1.25"/>
    </reaction>
</comment>
<dbReference type="GO" id="GO:0050661">
    <property type="term" value="F:NADP binding"/>
    <property type="evidence" value="ECO:0007669"/>
    <property type="project" value="InterPro"/>
</dbReference>
<dbReference type="InterPro" id="IPR046346">
    <property type="entry name" value="Aminoacid_DH-like_N_sf"/>
</dbReference>
<dbReference type="GO" id="GO:0008652">
    <property type="term" value="P:amino acid biosynthetic process"/>
    <property type="evidence" value="ECO:0007669"/>
    <property type="project" value="UniProtKB-KW"/>
</dbReference>
<feature type="binding site" evidence="8">
    <location>
        <position position="237"/>
    </location>
    <ligand>
        <name>NADP(+)</name>
        <dbReference type="ChEBI" id="CHEBI:58349"/>
    </ligand>
</feature>
<dbReference type="Gene3D" id="3.40.50.720">
    <property type="entry name" value="NAD(P)-binding Rossmann-like Domain"/>
    <property type="match status" value="1"/>
</dbReference>
<dbReference type="STRING" id="1147123.SAMN05443428_104116"/>
<dbReference type="GO" id="GO:0009073">
    <property type="term" value="P:aromatic amino acid family biosynthetic process"/>
    <property type="evidence" value="ECO:0007669"/>
    <property type="project" value="UniProtKB-KW"/>
</dbReference>
<dbReference type="InterPro" id="IPR036291">
    <property type="entry name" value="NAD(P)-bd_dom_sf"/>
</dbReference>
<evidence type="ECO:0000313" key="11">
    <source>
        <dbReference type="EMBL" id="SKA81791.1"/>
    </source>
</evidence>
<reference evidence="12" key="1">
    <citation type="submission" date="2017-02" db="EMBL/GenBank/DDBJ databases">
        <authorList>
            <person name="Varghese N."/>
            <person name="Submissions S."/>
        </authorList>
    </citation>
    <scope>NUCLEOTIDE SEQUENCE [LARGE SCALE GENOMIC DNA]</scope>
    <source>
        <strain evidence="12">USBA 833</strain>
    </source>
</reference>
<dbReference type="InterPro" id="IPR011342">
    <property type="entry name" value="Shikimate_DH"/>
</dbReference>
<evidence type="ECO:0000256" key="8">
    <source>
        <dbReference type="HAMAP-Rule" id="MF_00222"/>
    </source>
</evidence>
<dbReference type="InterPro" id="IPR022893">
    <property type="entry name" value="Shikimate_DH_fam"/>
</dbReference>
<dbReference type="EMBL" id="FUYH01000004">
    <property type="protein sequence ID" value="SKA81791.1"/>
    <property type="molecule type" value="Genomic_DNA"/>
</dbReference>
<keyword evidence="5 8" id="KW-0560">Oxidoreductase</keyword>
<dbReference type="SUPFAM" id="SSF53223">
    <property type="entry name" value="Aminoacid dehydrogenase-like, N-terminal domain"/>
    <property type="match status" value="1"/>
</dbReference>
<feature type="active site" description="Proton acceptor" evidence="8">
    <location>
        <position position="67"/>
    </location>
</feature>
<dbReference type="AlphaFoldDB" id="A0A1T4WYY1"/>
<keyword evidence="4 8" id="KW-0521">NADP</keyword>
<dbReference type="Pfam" id="PF08501">
    <property type="entry name" value="Shikimate_dh_N"/>
    <property type="match status" value="1"/>
</dbReference>
<dbReference type="UniPathway" id="UPA00053">
    <property type="reaction ID" value="UER00087"/>
</dbReference>
<protein>
    <recommendedName>
        <fullName evidence="2 8">Shikimate dehydrogenase (NADP(+))</fullName>
        <shortName evidence="8">SDH</shortName>
        <ecNumber evidence="2 8">1.1.1.25</ecNumber>
    </recommendedName>
</protein>
<feature type="binding site" evidence="8">
    <location>
        <position position="79"/>
    </location>
    <ligand>
        <name>NADP(+)</name>
        <dbReference type="ChEBI" id="CHEBI:58349"/>
    </ligand>
</feature>
<evidence type="ECO:0000256" key="6">
    <source>
        <dbReference type="ARBA" id="ARBA00023141"/>
    </source>
</evidence>
<feature type="binding site" evidence="8">
    <location>
        <position position="216"/>
    </location>
    <ligand>
        <name>shikimate</name>
        <dbReference type="ChEBI" id="CHEBI:36208"/>
    </ligand>
</feature>
<dbReference type="Gene3D" id="3.40.50.10860">
    <property type="entry name" value="Leucine Dehydrogenase, chain A, domain 1"/>
    <property type="match status" value="1"/>
</dbReference>
<dbReference type="Proteomes" id="UP000190105">
    <property type="component" value="Unassembled WGS sequence"/>
</dbReference>
<evidence type="ECO:0000256" key="5">
    <source>
        <dbReference type="ARBA" id="ARBA00023002"/>
    </source>
</evidence>
<accession>A0A1T4WYY1</accession>
<dbReference type="EC" id="1.1.1.25" evidence="2 8"/>
<feature type="binding site" evidence="8">
    <location>
        <position position="88"/>
    </location>
    <ligand>
        <name>shikimate</name>
        <dbReference type="ChEBI" id="CHEBI:36208"/>
    </ligand>
</feature>
<dbReference type="NCBIfam" id="TIGR00507">
    <property type="entry name" value="aroE"/>
    <property type="match status" value="1"/>
</dbReference>
<comment type="subunit">
    <text evidence="8">Homodimer.</text>
</comment>
<evidence type="ECO:0000256" key="4">
    <source>
        <dbReference type="ARBA" id="ARBA00022857"/>
    </source>
</evidence>
<keyword evidence="3 8" id="KW-0028">Amino-acid biosynthesis</keyword>
<dbReference type="InterPro" id="IPR006151">
    <property type="entry name" value="Shikm_DH/Glu-tRNA_Rdtase"/>
</dbReference>